<keyword evidence="7 13" id="KW-0297">G-protein coupled receptor</keyword>
<evidence type="ECO:0000256" key="11">
    <source>
        <dbReference type="ARBA" id="ARBA00023180"/>
    </source>
</evidence>
<evidence type="ECO:0000256" key="6">
    <source>
        <dbReference type="ARBA" id="ARBA00022989"/>
    </source>
</evidence>
<feature type="transmembrane region" description="Helical" evidence="14">
    <location>
        <begin position="76"/>
        <end position="94"/>
    </location>
</feature>
<dbReference type="PROSITE" id="PS00237">
    <property type="entry name" value="G_PROTEIN_RECEP_F1_1"/>
    <property type="match status" value="1"/>
</dbReference>
<dbReference type="InParanoid" id="W5NP63"/>
<reference evidence="16" key="2">
    <citation type="submission" date="2025-08" db="UniProtKB">
        <authorList>
            <consortium name="Ensembl"/>
        </authorList>
    </citation>
    <scope>IDENTIFICATION</scope>
</reference>
<evidence type="ECO:0000256" key="8">
    <source>
        <dbReference type="ARBA" id="ARBA00023136"/>
    </source>
</evidence>
<evidence type="ECO:0000256" key="12">
    <source>
        <dbReference type="ARBA" id="ARBA00023224"/>
    </source>
</evidence>
<dbReference type="GO" id="GO:0005769">
    <property type="term" value="C:early endosome"/>
    <property type="evidence" value="ECO:0007669"/>
    <property type="project" value="UniProtKB-SubCell"/>
</dbReference>
<reference evidence="16" key="3">
    <citation type="submission" date="2025-09" db="UniProtKB">
        <authorList>
            <consortium name="Ensembl"/>
        </authorList>
    </citation>
    <scope>IDENTIFICATION</scope>
</reference>
<keyword evidence="4 13" id="KW-0812">Transmembrane</keyword>
<feature type="transmembrane region" description="Helical" evidence="14">
    <location>
        <begin position="44"/>
        <end position="64"/>
    </location>
</feature>
<evidence type="ECO:0000256" key="13">
    <source>
        <dbReference type="RuleBase" id="RU000688"/>
    </source>
</evidence>
<evidence type="ECO:0000256" key="7">
    <source>
        <dbReference type="ARBA" id="ARBA00023040"/>
    </source>
</evidence>
<dbReference type="STRING" id="7918.ENSLOCP00000022422"/>
<feature type="domain" description="G-protein coupled receptors family 1 profile" evidence="15">
    <location>
        <begin position="55"/>
        <end position="307"/>
    </location>
</feature>
<keyword evidence="9" id="KW-1015">Disulfide bond</keyword>
<dbReference type="GO" id="GO:0019957">
    <property type="term" value="F:C-C chemokine binding"/>
    <property type="evidence" value="ECO:0000318"/>
    <property type="project" value="GO_Central"/>
</dbReference>
<dbReference type="Gene3D" id="1.20.1070.10">
    <property type="entry name" value="Rhodopsin 7-helix transmembrane proteins"/>
    <property type="match status" value="1"/>
</dbReference>
<dbReference type="PROSITE" id="PS50262">
    <property type="entry name" value="G_PROTEIN_RECEP_F1_2"/>
    <property type="match status" value="1"/>
</dbReference>
<evidence type="ECO:0000256" key="3">
    <source>
        <dbReference type="ARBA" id="ARBA00022475"/>
    </source>
</evidence>
<dbReference type="KEGG" id="loc:102692695"/>
<dbReference type="AlphaFoldDB" id="W5NP63"/>
<comment type="similarity">
    <text evidence="13">Belongs to the G-protein coupled receptor 1 family.</text>
</comment>
<dbReference type="SUPFAM" id="SSF81321">
    <property type="entry name" value="Family A G protein-coupled receptor-like"/>
    <property type="match status" value="1"/>
</dbReference>
<evidence type="ECO:0000256" key="10">
    <source>
        <dbReference type="ARBA" id="ARBA00023170"/>
    </source>
</evidence>
<sequence length="363" mass="41888">MSYSTPPSTTTENDYSYYYDSTENYSPCNAKNVREFGTQFLPTLYSIVFIAGLIGNGLVVCVLIQFKKLRTMTDVYLLNLAMSDLLFVFSLPFWSHYAASNNWVFEKFMCKTIMGFYLIGFYSGIFFIMIMSIDRYMAIVLATSTMRFRSVSHGASVSLAIWLVSFCASVPTIVFTQVQNESTGITCKTEFPEEHKTFWHLIMNFEINILGLLVPLPVMIFCYSGILQILKRCRNFKKVKAVKLIFIVVVVFFLFWMPYNIVIFLRSLEILRLLPKDYCDTRNHLDVAIQVTETLAFVHCCLNPVIYAFAGQEFKKCVRRLLQKWTSYCFICKNCKMLTIEISESGTSVYSRSSTDLRTTRVL</sequence>
<dbReference type="Proteomes" id="UP000018468">
    <property type="component" value="Linkage group LG11"/>
</dbReference>
<keyword evidence="10 13" id="KW-0675">Receptor</keyword>
<dbReference type="PRINTS" id="PR00237">
    <property type="entry name" value="GPCRRHODOPSN"/>
</dbReference>
<dbReference type="OrthoDB" id="5970631at2759"/>
<evidence type="ECO:0000256" key="4">
    <source>
        <dbReference type="ARBA" id="ARBA00022692"/>
    </source>
</evidence>
<dbReference type="EMBL" id="AHAT01012336">
    <property type="status" value="NOT_ANNOTATED_CDS"/>
    <property type="molecule type" value="Genomic_DNA"/>
</dbReference>
<evidence type="ECO:0000259" key="15">
    <source>
        <dbReference type="PROSITE" id="PS50262"/>
    </source>
</evidence>
<comment type="subcellular location">
    <subcellularLocation>
        <location evidence="2">Cell membrane</location>
        <topology evidence="2">Multi-pass membrane protein</topology>
    </subcellularLocation>
    <subcellularLocation>
        <location evidence="1">Early endosome</location>
    </subcellularLocation>
</comment>
<dbReference type="FunCoup" id="W5NP63">
    <property type="interactions" value="112"/>
</dbReference>
<dbReference type="CDD" id="cd14984">
    <property type="entry name" value="7tmA_Chemokine_R"/>
    <property type="match status" value="1"/>
</dbReference>
<keyword evidence="5" id="KW-0967">Endosome</keyword>
<dbReference type="PANTHER" id="PTHR10489">
    <property type="entry name" value="CELL ADHESION MOLECULE"/>
    <property type="match status" value="1"/>
</dbReference>
<dbReference type="GO" id="GO:0019722">
    <property type="term" value="P:calcium-mediated signaling"/>
    <property type="evidence" value="ECO:0000318"/>
    <property type="project" value="GO_Central"/>
</dbReference>
<dbReference type="InterPro" id="IPR000355">
    <property type="entry name" value="Chemokine_rcpt"/>
</dbReference>
<dbReference type="GO" id="GO:0007204">
    <property type="term" value="P:positive regulation of cytosolic calcium ion concentration"/>
    <property type="evidence" value="ECO:0000318"/>
    <property type="project" value="GO_Central"/>
</dbReference>
<dbReference type="Pfam" id="PF00001">
    <property type="entry name" value="7tm_1"/>
    <property type="match status" value="1"/>
</dbReference>
<reference evidence="17" key="1">
    <citation type="submission" date="2011-12" db="EMBL/GenBank/DDBJ databases">
        <title>The Draft Genome of Lepisosteus oculatus.</title>
        <authorList>
            <consortium name="The Broad Institute Genome Assembly &amp; Analysis Group"/>
            <consortium name="Computational R&amp;D Group"/>
            <consortium name="and Sequencing Platform"/>
            <person name="Di Palma F."/>
            <person name="Alfoldi J."/>
            <person name="Johnson J."/>
            <person name="Berlin A."/>
            <person name="Gnerre S."/>
            <person name="Jaffe D."/>
            <person name="MacCallum I."/>
            <person name="Young S."/>
            <person name="Walker B.J."/>
            <person name="Lander E.S."/>
            <person name="Lindblad-Toh K."/>
        </authorList>
    </citation>
    <scope>NUCLEOTIDE SEQUENCE [LARGE SCALE GENOMIC DNA]</scope>
</reference>
<feature type="transmembrane region" description="Helical" evidence="14">
    <location>
        <begin position="198"/>
        <end position="223"/>
    </location>
</feature>
<dbReference type="GO" id="GO:0006955">
    <property type="term" value="P:immune response"/>
    <property type="evidence" value="ECO:0000318"/>
    <property type="project" value="GO_Central"/>
</dbReference>
<dbReference type="InterPro" id="IPR000276">
    <property type="entry name" value="GPCR_Rhodpsn"/>
</dbReference>
<dbReference type="PANTHER" id="PTHR10489:SF686">
    <property type="entry name" value="C-C CHEMOKINE RECEPTOR TYPE 5"/>
    <property type="match status" value="1"/>
</dbReference>
<dbReference type="Ensembl" id="ENSLOCT00000022463.1">
    <property type="protein sequence ID" value="ENSLOCP00000022422.1"/>
    <property type="gene ID" value="ENSLOCG00000018321.1"/>
</dbReference>
<dbReference type="HOGENOM" id="CLU_009579_8_3_1"/>
<dbReference type="InterPro" id="IPR001277">
    <property type="entry name" value="CXCR4/ACKR2"/>
</dbReference>
<evidence type="ECO:0000256" key="2">
    <source>
        <dbReference type="ARBA" id="ARBA00004651"/>
    </source>
</evidence>
<dbReference type="InterPro" id="IPR050119">
    <property type="entry name" value="CCR1-9-like"/>
</dbReference>
<proteinExistence type="inferred from homology"/>
<keyword evidence="11" id="KW-0325">Glycoprotein</keyword>
<dbReference type="eggNOG" id="KOG3656">
    <property type="taxonomic scope" value="Eukaryota"/>
</dbReference>
<evidence type="ECO:0000256" key="9">
    <source>
        <dbReference type="ARBA" id="ARBA00023157"/>
    </source>
</evidence>
<keyword evidence="8 14" id="KW-0472">Membrane</keyword>
<dbReference type="GO" id="GO:0060326">
    <property type="term" value="P:cell chemotaxis"/>
    <property type="evidence" value="ECO:0000318"/>
    <property type="project" value="GO_Central"/>
</dbReference>
<keyword evidence="3" id="KW-1003">Cell membrane</keyword>
<dbReference type="FunFam" id="1.20.1070.10:FF:000026">
    <property type="entry name" value="C-C chemokine receptor type 5"/>
    <property type="match status" value="1"/>
</dbReference>
<feature type="transmembrane region" description="Helical" evidence="14">
    <location>
        <begin position="114"/>
        <end position="133"/>
    </location>
</feature>
<keyword evidence="12 13" id="KW-0807">Transducer</keyword>
<name>W5NP63_LEPOC</name>
<dbReference type="GO" id="GO:0009897">
    <property type="term" value="C:external side of plasma membrane"/>
    <property type="evidence" value="ECO:0000318"/>
    <property type="project" value="GO_Central"/>
</dbReference>
<feature type="transmembrane region" description="Helical" evidence="14">
    <location>
        <begin position="244"/>
        <end position="267"/>
    </location>
</feature>
<dbReference type="GeneTree" id="ENSGT01020000230359"/>
<dbReference type="OMA" id="ICKNCKM"/>
<organism evidence="16 17">
    <name type="scientific">Lepisosteus oculatus</name>
    <name type="common">Spotted gar</name>
    <dbReference type="NCBI Taxonomy" id="7918"/>
    <lineage>
        <taxon>Eukaryota</taxon>
        <taxon>Metazoa</taxon>
        <taxon>Chordata</taxon>
        <taxon>Craniata</taxon>
        <taxon>Vertebrata</taxon>
        <taxon>Euteleostomi</taxon>
        <taxon>Actinopterygii</taxon>
        <taxon>Neopterygii</taxon>
        <taxon>Holostei</taxon>
        <taxon>Semionotiformes</taxon>
        <taxon>Lepisosteidae</taxon>
        <taxon>Lepisosteus</taxon>
    </lineage>
</organism>
<evidence type="ECO:0000256" key="14">
    <source>
        <dbReference type="SAM" id="Phobius"/>
    </source>
</evidence>
<keyword evidence="6 14" id="KW-1133">Transmembrane helix</keyword>
<dbReference type="PRINTS" id="PR00657">
    <property type="entry name" value="CCCHEMOKINER"/>
</dbReference>
<gene>
    <name evidence="16" type="primary">CX3CR1</name>
</gene>
<evidence type="ECO:0000256" key="1">
    <source>
        <dbReference type="ARBA" id="ARBA00004412"/>
    </source>
</evidence>
<protein>
    <submittedName>
        <fullName evidence="16">C-C chemokine receptor type 4-like</fullName>
    </submittedName>
</protein>
<dbReference type="PRINTS" id="PR00645">
    <property type="entry name" value="CXCCHMKINER4"/>
</dbReference>
<accession>W5NP63</accession>
<dbReference type="InterPro" id="IPR017452">
    <property type="entry name" value="GPCR_Rhodpsn_7TM"/>
</dbReference>
<evidence type="ECO:0000256" key="5">
    <source>
        <dbReference type="ARBA" id="ARBA00022753"/>
    </source>
</evidence>
<feature type="transmembrane region" description="Helical" evidence="14">
    <location>
        <begin position="154"/>
        <end position="178"/>
    </location>
</feature>
<keyword evidence="17" id="KW-1185">Reference proteome</keyword>
<evidence type="ECO:0000313" key="16">
    <source>
        <dbReference type="Ensembl" id="ENSLOCP00000022422.1"/>
    </source>
</evidence>
<evidence type="ECO:0000313" key="17">
    <source>
        <dbReference type="Proteomes" id="UP000018468"/>
    </source>
</evidence>
<dbReference type="GO" id="GO:0016493">
    <property type="term" value="F:C-C chemokine receptor activity"/>
    <property type="evidence" value="ECO:0000318"/>
    <property type="project" value="GO_Central"/>
</dbReference>
<dbReference type="Bgee" id="ENSLOCG00000018321">
    <property type="expression patterns" value="Expressed in pharyngeal gill and 8 other cell types or tissues"/>
</dbReference>